<protein>
    <submittedName>
        <fullName evidence="1">Uncharacterized protein</fullName>
    </submittedName>
</protein>
<evidence type="ECO:0000313" key="1">
    <source>
        <dbReference type="EMBL" id="OGD72444.1"/>
    </source>
</evidence>
<dbReference type="EMBL" id="MFAG01000003">
    <property type="protein sequence ID" value="OGD72444.1"/>
    <property type="molecule type" value="Genomic_DNA"/>
</dbReference>
<comment type="caution">
    <text evidence="1">The sequence shown here is derived from an EMBL/GenBank/DDBJ whole genome shotgun (WGS) entry which is preliminary data.</text>
</comment>
<gene>
    <name evidence="1" type="ORF">A2703_04155</name>
</gene>
<dbReference type="Proteomes" id="UP000177979">
    <property type="component" value="Unassembled WGS sequence"/>
</dbReference>
<accession>A0A1F5EZ72</accession>
<organism evidence="1 2">
    <name type="scientific">Candidatus Collierbacteria bacterium RIFCSPHIGHO2_01_FULL_50_25</name>
    <dbReference type="NCBI Taxonomy" id="1817722"/>
    <lineage>
        <taxon>Bacteria</taxon>
        <taxon>Candidatus Collieribacteriota</taxon>
    </lineage>
</organism>
<evidence type="ECO:0000313" key="2">
    <source>
        <dbReference type="Proteomes" id="UP000177979"/>
    </source>
</evidence>
<dbReference type="STRING" id="1817722.A2703_04155"/>
<proteinExistence type="predicted"/>
<name>A0A1F5EZ72_9BACT</name>
<dbReference type="AlphaFoldDB" id="A0A1F5EZ72"/>
<reference evidence="1 2" key="1">
    <citation type="journal article" date="2016" name="Nat. Commun.">
        <title>Thousands of microbial genomes shed light on interconnected biogeochemical processes in an aquifer system.</title>
        <authorList>
            <person name="Anantharaman K."/>
            <person name="Brown C.T."/>
            <person name="Hug L.A."/>
            <person name="Sharon I."/>
            <person name="Castelle C.J."/>
            <person name="Probst A.J."/>
            <person name="Thomas B.C."/>
            <person name="Singh A."/>
            <person name="Wilkins M.J."/>
            <person name="Karaoz U."/>
            <person name="Brodie E.L."/>
            <person name="Williams K.H."/>
            <person name="Hubbard S.S."/>
            <person name="Banfield J.F."/>
        </authorList>
    </citation>
    <scope>NUCLEOTIDE SEQUENCE [LARGE SCALE GENOMIC DNA]</scope>
</reference>
<sequence>MSLASAIERERQDDHSERMSLGFEVAEFPEVEEGTVLLSELGGWLNERYPGRIVSWRPLCTKIKDERPSRKINQEIILEAEALIQTYGDLSLEENETLFSEIGGRFVVTAPRLPVKADPGHLLLGGWRHDLGAIRLRERKGLLRLKMKSVSNRTVWTTPEIRLDTNLSKFREDGALMNIADVSDNRVWPGDSRGVWPG</sequence>